<comment type="caution">
    <text evidence="2">The sequence shown here is derived from an EMBL/GenBank/DDBJ whole genome shotgun (WGS) entry which is preliminary data.</text>
</comment>
<protein>
    <submittedName>
        <fullName evidence="2">Uncharacterized protein</fullName>
    </submittedName>
</protein>
<dbReference type="Proteomes" id="UP001233999">
    <property type="component" value="Unassembled WGS sequence"/>
</dbReference>
<keyword evidence="1" id="KW-0812">Transmembrane</keyword>
<feature type="non-terminal residue" evidence="2">
    <location>
        <position position="1"/>
    </location>
</feature>
<evidence type="ECO:0000313" key="3">
    <source>
        <dbReference type="Proteomes" id="UP001233999"/>
    </source>
</evidence>
<dbReference type="EMBL" id="JASPKZ010008136">
    <property type="protein sequence ID" value="KAJ9580814.1"/>
    <property type="molecule type" value="Genomic_DNA"/>
</dbReference>
<reference evidence="2" key="2">
    <citation type="submission" date="2023-05" db="EMBL/GenBank/DDBJ databases">
        <authorList>
            <person name="Fouks B."/>
        </authorList>
    </citation>
    <scope>NUCLEOTIDE SEQUENCE</scope>
    <source>
        <strain evidence="2">Stay&amp;Tobe</strain>
        <tissue evidence="2">Testes</tissue>
    </source>
</reference>
<keyword evidence="1" id="KW-0472">Membrane</keyword>
<reference evidence="2" key="1">
    <citation type="journal article" date="2023" name="IScience">
        <title>Live-bearing cockroach genome reveals convergent evolutionary mechanisms linked to viviparity in insects and beyond.</title>
        <authorList>
            <person name="Fouks B."/>
            <person name="Harrison M.C."/>
            <person name="Mikhailova A.A."/>
            <person name="Marchal E."/>
            <person name="English S."/>
            <person name="Carruthers M."/>
            <person name="Jennings E.C."/>
            <person name="Chiamaka E.L."/>
            <person name="Frigard R.A."/>
            <person name="Pippel M."/>
            <person name="Attardo G.M."/>
            <person name="Benoit J.B."/>
            <person name="Bornberg-Bauer E."/>
            <person name="Tobe S.S."/>
        </authorList>
    </citation>
    <scope>NUCLEOTIDE SEQUENCE</scope>
    <source>
        <strain evidence="2">Stay&amp;Tobe</strain>
    </source>
</reference>
<proteinExistence type="predicted"/>
<keyword evidence="3" id="KW-1185">Reference proteome</keyword>
<sequence>TGKIAKIVCTVHYDTKIIIIVIKYLRKYQGMTMILKTENFTSEAILRLFILIVFYIVHIRLFLIVPIHSVHFVLPFCYCNALYSAMCVPRTMTPKLVTTYRKSYTHQPTLRCTCRKRGKKSDLRRNISILRLFMIISYIVHNCRPPTLANFSASLTLCTTIGNLR</sequence>
<gene>
    <name evidence="2" type="ORF">L9F63_024008</name>
</gene>
<feature type="transmembrane region" description="Helical" evidence="1">
    <location>
        <begin position="44"/>
        <end position="63"/>
    </location>
</feature>
<organism evidence="2 3">
    <name type="scientific">Diploptera punctata</name>
    <name type="common">Pacific beetle cockroach</name>
    <dbReference type="NCBI Taxonomy" id="6984"/>
    <lineage>
        <taxon>Eukaryota</taxon>
        <taxon>Metazoa</taxon>
        <taxon>Ecdysozoa</taxon>
        <taxon>Arthropoda</taxon>
        <taxon>Hexapoda</taxon>
        <taxon>Insecta</taxon>
        <taxon>Pterygota</taxon>
        <taxon>Neoptera</taxon>
        <taxon>Polyneoptera</taxon>
        <taxon>Dictyoptera</taxon>
        <taxon>Blattodea</taxon>
        <taxon>Blaberoidea</taxon>
        <taxon>Blaberidae</taxon>
        <taxon>Diplopterinae</taxon>
        <taxon>Diploptera</taxon>
    </lineage>
</organism>
<accession>A0AAD8E8P3</accession>
<evidence type="ECO:0000313" key="2">
    <source>
        <dbReference type="EMBL" id="KAJ9580814.1"/>
    </source>
</evidence>
<feature type="non-terminal residue" evidence="2">
    <location>
        <position position="165"/>
    </location>
</feature>
<name>A0AAD8E8P3_DIPPU</name>
<dbReference type="AlphaFoldDB" id="A0AAD8E8P3"/>
<keyword evidence="1" id="KW-1133">Transmembrane helix</keyword>
<evidence type="ECO:0000256" key="1">
    <source>
        <dbReference type="SAM" id="Phobius"/>
    </source>
</evidence>